<dbReference type="Proteomes" id="UP000308197">
    <property type="component" value="Unassembled WGS sequence"/>
</dbReference>
<organism evidence="1 2">
    <name type="scientific">Polyporus arcularius HHB13444</name>
    <dbReference type="NCBI Taxonomy" id="1314778"/>
    <lineage>
        <taxon>Eukaryota</taxon>
        <taxon>Fungi</taxon>
        <taxon>Dikarya</taxon>
        <taxon>Basidiomycota</taxon>
        <taxon>Agaricomycotina</taxon>
        <taxon>Agaricomycetes</taxon>
        <taxon>Polyporales</taxon>
        <taxon>Polyporaceae</taxon>
        <taxon>Polyporus</taxon>
    </lineage>
</organism>
<evidence type="ECO:0000313" key="1">
    <source>
        <dbReference type="EMBL" id="TFK79594.1"/>
    </source>
</evidence>
<proteinExistence type="predicted"/>
<reference evidence="1 2" key="1">
    <citation type="journal article" date="2019" name="Nat. Ecol. Evol.">
        <title>Megaphylogeny resolves global patterns of mushroom evolution.</title>
        <authorList>
            <person name="Varga T."/>
            <person name="Krizsan K."/>
            <person name="Foldi C."/>
            <person name="Dima B."/>
            <person name="Sanchez-Garcia M."/>
            <person name="Sanchez-Ramirez S."/>
            <person name="Szollosi G.J."/>
            <person name="Szarkandi J.G."/>
            <person name="Papp V."/>
            <person name="Albert L."/>
            <person name="Andreopoulos W."/>
            <person name="Angelini C."/>
            <person name="Antonin V."/>
            <person name="Barry K.W."/>
            <person name="Bougher N.L."/>
            <person name="Buchanan P."/>
            <person name="Buyck B."/>
            <person name="Bense V."/>
            <person name="Catcheside P."/>
            <person name="Chovatia M."/>
            <person name="Cooper J."/>
            <person name="Damon W."/>
            <person name="Desjardin D."/>
            <person name="Finy P."/>
            <person name="Geml J."/>
            <person name="Haridas S."/>
            <person name="Hughes K."/>
            <person name="Justo A."/>
            <person name="Karasinski D."/>
            <person name="Kautmanova I."/>
            <person name="Kiss B."/>
            <person name="Kocsube S."/>
            <person name="Kotiranta H."/>
            <person name="LaButti K.M."/>
            <person name="Lechner B.E."/>
            <person name="Liimatainen K."/>
            <person name="Lipzen A."/>
            <person name="Lukacs Z."/>
            <person name="Mihaltcheva S."/>
            <person name="Morgado L.N."/>
            <person name="Niskanen T."/>
            <person name="Noordeloos M.E."/>
            <person name="Ohm R.A."/>
            <person name="Ortiz-Santana B."/>
            <person name="Ovrebo C."/>
            <person name="Racz N."/>
            <person name="Riley R."/>
            <person name="Savchenko A."/>
            <person name="Shiryaev A."/>
            <person name="Soop K."/>
            <person name="Spirin V."/>
            <person name="Szebenyi C."/>
            <person name="Tomsovsky M."/>
            <person name="Tulloss R.E."/>
            <person name="Uehling J."/>
            <person name="Grigoriev I.V."/>
            <person name="Vagvolgyi C."/>
            <person name="Papp T."/>
            <person name="Martin F.M."/>
            <person name="Miettinen O."/>
            <person name="Hibbett D.S."/>
            <person name="Nagy L.G."/>
        </authorList>
    </citation>
    <scope>NUCLEOTIDE SEQUENCE [LARGE SCALE GENOMIC DNA]</scope>
    <source>
        <strain evidence="1 2">HHB13444</strain>
    </source>
</reference>
<gene>
    <name evidence="1" type="ORF">K466DRAFT_10774</name>
</gene>
<keyword evidence="2" id="KW-1185">Reference proteome</keyword>
<accession>A0A5C3NQE7</accession>
<sequence>MLTFSSTMGAAHATLSRCCLATEHAMHAQLFRVPHRSYCFPYHTTIISTMWRLLHVSASCLGLTLPSVFARAASRGTTAPQTLPVTLTCFPGSQRPHPTEVMVDVSPSPHVRLNKKANGQIELWVNGTSVFVADSLCSHPVQRGGPNLGAADADILWP</sequence>
<dbReference type="InParanoid" id="A0A5C3NQE7"/>
<dbReference type="AlphaFoldDB" id="A0A5C3NQE7"/>
<protein>
    <submittedName>
        <fullName evidence="1">Uncharacterized protein</fullName>
    </submittedName>
</protein>
<name>A0A5C3NQE7_9APHY</name>
<dbReference type="EMBL" id="ML211987">
    <property type="protein sequence ID" value="TFK79594.1"/>
    <property type="molecule type" value="Genomic_DNA"/>
</dbReference>
<evidence type="ECO:0000313" key="2">
    <source>
        <dbReference type="Proteomes" id="UP000308197"/>
    </source>
</evidence>